<evidence type="ECO:0000313" key="3">
    <source>
        <dbReference type="Proteomes" id="UP000651333"/>
    </source>
</evidence>
<proteinExistence type="predicted"/>
<evidence type="ECO:0000256" key="1">
    <source>
        <dbReference type="SAM" id="Phobius"/>
    </source>
</evidence>
<gene>
    <name evidence="2" type="ORF">IMAU30003_01697</name>
</gene>
<feature type="transmembrane region" description="Helical" evidence="1">
    <location>
        <begin position="20"/>
        <end position="46"/>
    </location>
</feature>
<keyword evidence="1" id="KW-0472">Membrane</keyword>
<dbReference type="Proteomes" id="UP000651333">
    <property type="component" value="Unassembled WGS sequence"/>
</dbReference>
<comment type="caution">
    <text evidence="2">The sequence shown here is derived from an EMBL/GenBank/DDBJ whole genome shotgun (WGS) entry which is preliminary data.</text>
</comment>
<protein>
    <submittedName>
        <fullName evidence="2">Uncharacterized protein</fullName>
    </submittedName>
</protein>
<keyword evidence="1" id="KW-0812">Transmembrane</keyword>
<name>A0A9Q5GD21_LACHE</name>
<evidence type="ECO:0000313" key="2">
    <source>
        <dbReference type="EMBL" id="NRO35447.1"/>
    </source>
</evidence>
<dbReference type="AlphaFoldDB" id="A0A9Q5GD21"/>
<reference evidence="2" key="1">
    <citation type="submission" date="2019-09" db="EMBL/GenBank/DDBJ databases">
        <title>Comparative genomic analysis of Lactobacillus helveticus.</title>
        <authorList>
            <person name="Zhang H."/>
            <person name="Chen Y."/>
            <person name="Zhong Z."/>
        </authorList>
    </citation>
    <scope>NUCLEOTIDE SEQUENCE</scope>
    <source>
        <strain evidence="2">IMAU30003</strain>
    </source>
</reference>
<sequence length="78" mass="8879">MLQIIKIIPALKRLNTSDLFLKLTIIALIVIIVLIIKIIHIFHLLILKYEGKLATDANKTAAKKLTLILLDFIIKSYL</sequence>
<dbReference type="RefSeq" id="WP_172992966.1">
    <property type="nucleotide sequence ID" value="NZ_CP150826.1"/>
</dbReference>
<accession>A0A9Q5GD21</accession>
<organism evidence="2 3">
    <name type="scientific">Lactobacillus helveticus</name>
    <name type="common">Lactobacillus suntoryeus</name>
    <dbReference type="NCBI Taxonomy" id="1587"/>
    <lineage>
        <taxon>Bacteria</taxon>
        <taxon>Bacillati</taxon>
        <taxon>Bacillota</taxon>
        <taxon>Bacilli</taxon>
        <taxon>Lactobacillales</taxon>
        <taxon>Lactobacillaceae</taxon>
        <taxon>Lactobacillus</taxon>
    </lineage>
</organism>
<dbReference type="EMBL" id="WCHB01000067">
    <property type="protein sequence ID" value="NRO35447.1"/>
    <property type="molecule type" value="Genomic_DNA"/>
</dbReference>
<keyword evidence="1" id="KW-1133">Transmembrane helix</keyword>